<reference evidence="11 12" key="1">
    <citation type="journal article" date="2015" name="Annu Rev Anim Biosci">
        <title>The Genome 10K Project: a way forward.</title>
        <authorList>
            <person name="Koepfli K.P."/>
            <person name="Paten B."/>
            <person name="O'Brien S.J."/>
            <person name="Koepfli K.P."/>
            <person name="Paten B."/>
            <person name="Antunes A."/>
            <person name="Belov K."/>
            <person name="Bustamante C."/>
            <person name="Castoe T.A."/>
            <person name="Clawson H."/>
            <person name="Crawford A.J."/>
            <person name="Diekhans M."/>
            <person name="Distel D."/>
            <person name="Durbin R."/>
            <person name="Earl D."/>
            <person name="Fujita M.K."/>
            <person name="Gamble T."/>
            <person name="Georges A."/>
            <person name="Gemmell N."/>
            <person name="Gilbert M.T."/>
            <person name="Graves J.M."/>
            <person name="Green R.E."/>
            <person name="Hickey G."/>
            <person name="Jarvis E.D."/>
            <person name="Johnson W."/>
            <person name="Komissarov A."/>
            <person name="Korf I."/>
            <person name="Kuhn R."/>
            <person name="Larkin D.M."/>
            <person name="Lewin H."/>
            <person name="Lopez J.V."/>
            <person name="Ma J."/>
            <person name="Marques-Bonet T."/>
            <person name="Miller W."/>
            <person name="Murphy R."/>
            <person name="Pevzner P."/>
            <person name="Shapiro B."/>
            <person name="Steiner C."/>
            <person name="Tamazian G."/>
            <person name="Venkatesh B."/>
            <person name="Wang J."/>
            <person name="Wayne R."/>
            <person name="Wiley E."/>
            <person name="Yang H."/>
            <person name="Zhang G."/>
            <person name="Haussler D."/>
            <person name="Ryder O."/>
            <person name="O'Brien S.J."/>
        </authorList>
    </citation>
    <scope>NUCLEOTIDE SEQUENCE</scope>
</reference>
<evidence type="ECO:0000256" key="3">
    <source>
        <dbReference type="ARBA" id="ARBA00023125"/>
    </source>
</evidence>
<dbReference type="Proteomes" id="UP000472240">
    <property type="component" value="Chromosome 23"/>
</dbReference>
<dbReference type="PANTHER" id="PTHR11850">
    <property type="entry name" value="HOMEOBOX PROTEIN TRANSCRIPTION FACTORS"/>
    <property type="match status" value="1"/>
</dbReference>
<dbReference type="Ensembl" id="ENSRFET00010025251.1">
    <property type="protein sequence ID" value="ENSRFEP00010023212.1"/>
    <property type="gene ID" value="ENSRFEG00010015506.1"/>
</dbReference>
<evidence type="ECO:0000256" key="4">
    <source>
        <dbReference type="ARBA" id="ARBA00023155"/>
    </source>
</evidence>
<dbReference type="FunCoup" id="A0A671FC30">
    <property type="interactions" value="1145"/>
</dbReference>
<dbReference type="SMART" id="SM00389">
    <property type="entry name" value="HOX"/>
    <property type="match status" value="1"/>
</dbReference>
<evidence type="ECO:0000313" key="11">
    <source>
        <dbReference type="Ensembl" id="ENSRFEP00010023212.1"/>
    </source>
</evidence>
<gene>
    <name evidence="11" type="primary">TGIF2</name>
</gene>
<evidence type="ECO:0000259" key="10">
    <source>
        <dbReference type="PROSITE" id="PS50071"/>
    </source>
</evidence>
<dbReference type="InterPro" id="IPR001356">
    <property type="entry name" value="HD"/>
</dbReference>
<evidence type="ECO:0000256" key="2">
    <source>
        <dbReference type="ARBA" id="ARBA00023015"/>
    </source>
</evidence>
<dbReference type="InterPro" id="IPR009057">
    <property type="entry name" value="Homeodomain-like_sf"/>
</dbReference>
<evidence type="ECO:0000256" key="1">
    <source>
        <dbReference type="ARBA" id="ARBA00004123"/>
    </source>
</evidence>
<keyword evidence="4 8" id="KW-0371">Homeobox</keyword>
<evidence type="ECO:0000256" key="8">
    <source>
        <dbReference type="PROSITE-ProRule" id="PRU00108"/>
    </source>
</evidence>
<evidence type="ECO:0000256" key="6">
    <source>
        <dbReference type="ARBA" id="ARBA00023242"/>
    </source>
</evidence>
<reference evidence="11" key="4">
    <citation type="submission" date="2025-08" db="UniProtKB">
        <authorList>
            <consortium name="Ensembl"/>
        </authorList>
    </citation>
    <scope>IDENTIFICATION</scope>
</reference>
<reference evidence="12" key="3">
    <citation type="submission" date="2018-12" db="EMBL/GenBank/DDBJ databases">
        <title>G10K-VGP greater horseshoe bat female genome, primary haplotype.</title>
        <authorList>
            <person name="Teeling E."/>
            <person name="Myers G."/>
            <person name="Vernes S."/>
            <person name="Pippel M."/>
            <person name="Winkler S."/>
            <person name="Fedrigo O."/>
            <person name="Rhie A."/>
            <person name="Koren S."/>
            <person name="Phillippy A."/>
            <person name="Lewin H."/>
            <person name="Damas J."/>
            <person name="Howe K."/>
            <person name="Mountcastle J."/>
            <person name="Jarvis E.D."/>
        </authorList>
    </citation>
    <scope>NUCLEOTIDE SEQUENCE [LARGE SCALE GENOMIC DNA]</scope>
</reference>
<evidence type="ECO:0000256" key="7">
    <source>
        <dbReference type="ARBA" id="ARBA00038021"/>
    </source>
</evidence>
<dbReference type="OMA" id="CWECSAS"/>
<dbReference type="InParanoid" id="A0A671FC30"/>
<keyword evidence="12" id="KW-1185">Reference proteome</keyword>
<proteinExistence type="inferred from homology"/>
<dbReference type="GO" id="GO:0005813">
    <property type="term" value="C:centrosome"/>
    <property type="evidence" value="ECO:0007669"/>
    <property type="project" value="Ensembl"/>
</dbReference>
<dbReference type="GO" id="GO:0035881">
    <property type="term" value="P:amacrine cell differentiation"/>
    <property type="evidence" value="ECO:0007669"/>
    <property type="project" value="Ensembl"/>
</dbReference>
<dbReference type="GO" id="GO:0038092">
    <property type="term" value="P:nodal signaling pathway"/>
    <property type="evidence" value="ECO:0007669"/>
    <property type="project" value="Ensembl"/>
</dbReference>
<keyword evidence="2" id="KW-0805">Transcription regulation</keyword>
<dbReference type="AlphaFoldDB" id="A0A671FC30"/>
<organism evidence="11 12">
    <name type="scientific">Rhinolophus ferrumequinum</name>
    <name type="common">Greater horseshoe bat</name>
    <dbReference type="NCBI Taxonomy" id="59479"/>
    <lineage>
        <taxon>Eukaryota</taxon>
        <taxon>Metazoa</taxon>
        <taxon>Chordata</taxon>
        <taxon>Craniata</taxon>
        <taxon>Vertebrata</taxon>
        <taxon>Euteleostomi</taxon>
        <taxon>Mammalia</taxon>
        <taxon>Eutheria</taxon>
        <taxon>Laurasiatheria</taxon>
        <taxon>Chiroptera</taxon>
        <taxon>Yinpterochiroptera</taxon>
        <taxon>Rhinolophoidea</taxon>
        <taxon>Rhinolophidae</taxon>
        <taxon>Rhinolophinae</taxon>
        <taxon>Rhinolophus</taxon>
    </lineage>
</organism>
<dbReference type="GO" id="GO:0010470">
    <property type="term" value="P:regulation of gastrulation"/>
    <property type="evidence" value="ECO:0007669"/>
    <property type="project" value="Ensembl"/>
</dbReference>
<dbReference type="GO" id="GO:1990837">
    <property type="term" value="F:sequence-specific double-stranded DNA binding"/>
    <property type="evidence" value="ECO:0007669"/>
    <property type="project" value="Ensembl"/>
</dbReference>
<sequence length="325" mass="34657">MCSVRLGLGRGGGCALCVICWECSASARPGGVSGRPGGVVRKFVREWLQVGVVECVGECTECSVDGVAASSQLGCSRCARGPAQPPDTMSDSDLGEDEGLLSLAGKRKRRGNLPKESVKILRDWLYLHRYNAYPSEQEKLSLSGQTNLSVLQICNWFINARRRLLPDMLRKDGQDPNQYTISRRGGKASEVALPRGGSPSVLAVSVPAPTSVLSLSVCSMPLHSGQAEKPAAPFPQGELEAPKPLGPPGSTLNLLTRAEAGSPTGGLFNTPPPTPPEQDKEDFSSFRLLVEVALQRAAEMELQKQQAPSPPLLHTAIPLVSENPK</sequence>
<dbReference type="GO" id="GO:0005654">
    <property type="term" value="C:nucleoplasm"/>
    <property type="evidence" value="ECO:0007669"/>
    <property type="project" value="Ensembl"/>
</dbReference>
<keyword evidence="3 8" id="KW-0238">DNA-binding</keyword>
<feature type="domain" description="Homeobox" evidence="10">
    <location>
        <begin position="104"/>
        <end position="167"/>
    </location>
</feature>
<dbReference type="CDD" id="cd00086">
    <property type="entry name" value="homeodomain"/>
    <property type="match status" value="1"/>
</dbReference>
<dbReference type="Gene3D" id="1.10.10.60">
    <property type="entry name" value="Homeodomain-like"/>
    <property type="match status" value="1"/>
</dbReference>
<protein>
    <submittedName>
        <fullName evidence="11">TGFB induced factor homeobox 2</fullName>
    </submittedName>
</protein>
<accession>A0A671FC30</accession>
<dbReference type="InterPro" id="IPR050224">
    <property type="entry name" value="TALE_homeobox"/>
</dbReference>
<dbReference type="InterPro" id="IPR008422">
    <property type="entry name" value="KN_HD"/>
</dbReference>
<evidence type="ECO:0000256" key="5">
    <source>
        <dbReference type="ARBA" id="ARBA00023163"/>
    </source>
</evidence>
<feature type="DNA-binding region" description="Homeobox" evidence="8">
    <location>
        <begin position="106"/>
        <end position="168"/>
    </location>
</feature>
<name>A0A671FC30_RHIFE</name>
<dbReference type="GO" id="GO:0000122">
    <property type="term" value="P:negative regulation of transcription by RNA polymerase II"/>
    <property type="evidence" value="ECO:0007669"/>
    <property type="project" value="Ensembl"/>
</dbReference>
<comment type="subcellular location">
    <subcellularLocation>
        <location evidence="1 8">Nucleus</location>
    </subcellularLocation>
</comment>
<evidence type="ECO:0000256" key="9">
    <source>
        <dbReference type="SAM" id="MobiDB-lite"/>
    </source>
</evidence>
<feature type="region of interest" description="Disordered" evidence="9">
    <location>
        <begin position="302"/>
        <end position="325"/>
    </location>
</feature>
<dbReference type="GO" id="GO:1902871">
    <property type="term" value="P:positive regulation of amacrine cell differentiation"/>
    <property type="evidence" value="ECO:0007669"/>
    <property type="project" value="Ensembl"/>
</dbReference>
<dbReference type="SUPFAM" id="SSF46689">
    <property type="entry name" value="Homeodomain-like"/>
    <property type="match status" value="1"/>
</dbReference>
<keyword evidence="6 8" id="KW-0539">Nucleus</keyword>
<dbReference type="FunFam" id="1.10.10.60:FF:000059">
    <property type="entry name" value="TGFB-induced factor homeobox 1"/>
    <property type="match status" value="1"/>
</dbReference>
<feature type="region of interest" description="Disordered" evidence="9">
    <location>
        <begin position="169"/>
        <end position="193"/>
    </location>
</feature>
<keyword evidence="5" id="KW-0804">Transcription</keyword>
<dbReference type="GeneTree" id="ENSGT00940000159849"/>
<reference evidence="11 12" key="2">
    <citation type="journal article" date="2018" name="Annu Rev Anim Biosci">
        <title>Bat Biology, Genomes, and the Bat1K Project: To Generate Chromosome-Level Genomes for All Living Bat Species.</title>
        <authorList>
            <person name="Teeling E.C."/>
            <person name="Vernes S.C."/>
            <person name="Davalos L.M."/>
            <person name="Ray D.A."/>
            <person name="Gilbert M.T.P."/>
            <person name="Myers E."/>
        </authorList>
    </citation>
    <scope>NUCLEOTIDE SEQUENCE</scope>
</reference>
<dbReference type="Pfam" id="PF05920">
    <property type="entry name" value="Homeobox_KN"/>
    <property type="match status" value="1"/>
</dbReference>
<reference evidence="11" key="5">
    <citation type="submission" date="2025-09" db="UniProtKB">
        <authorList>
            <consortium name="Ensembl"/>
        </authorList>
    </citation>
    <scope>IDENTIFICATION</scope>
</reference>
<comment type="similarity">
    <text evidence="7">Belongs to the TALE/TGIF homeobox family.</text>
</comment>
<dbReference type="PROSITE" id="PS50071">
    <property type="entry name" value="HOMEOBOX_2"/>
    <property type="match status" value="1"/>
</dbReference>
<evidence type="ECO:0000313" key="12">
    <source>
        <dbReference type="Proteomes" id="UP000472240"/>
    </source>
</evidence>